<feature type="region of interest" description="Disordered" evidence="1">
    <location>
        <begin position="1"/>
        <end position="34"/>
    </location>
</feature>
<evidence type="ECO:0000256" key="1">
    <source>
        <dbReference type="SAM" id="MobiDB-lite"/>
    </source>
</evidence>
<evidence type="ECO:0000313" key="2">
    <source>
        <dbReference type="EMBL" id="KTB35092.1"/>
    </source>
</evidence>
<sequence length="34" mass="3573">MSSSSSPVGSDAVWQKPYLPLQPLPKPLSAPPPL</sequence>
<gene>
    <name evidence="2" type="ORF">WG66_12306</name>
</gene>
<name>A0A0W0FFX3_MONRR</name>
<evidence type="ECO:0000313" key="3">
    <source>
        <dbReference type="Proteomes" id="UP000054988"/>
    </source>
</evidence>
<dbReference type="Proteomes" id="UP000054988">
    <property type="component" value="Unassembled WGS sequence"/>
</dbReference>
<feature type="compositionally biased region" description="Pro residues" evidence="1">
    <location>
        <begin position="20"/>
        <end position="34"/>
    </location>
</feature>
<reference evidence="2 3" key="1">
    <citation type="submission" date="2015-12" db="EMBL/GenBank/DDBJ databases">
        <title>Draft genome sequence of Moniliophthora roreri, the causal agent of frosty pod rot of cacao.</title>
        <authorList>
            <person name="Aime M.C."/>
            <person name="Diaz-Valderrama J.R."/>
            <person name="Kijpornyongpan T."/>
            <person name="Phillips-Mora W."/>
        </authorList>
    </citation>
    <scope>NUCLEOTIDE SEQUENCE [LARGE SCALE GENOMIC DNA]</scope>
    <source>
        <strain evidence="2 3">MCA 2952</strain>
    </source>
</reference>
<organism evidence="2 3">
    <name type="scientific">Moniliophthora roreri</name>
    <name type="common">Frosty pod rot fungus</name>
    <name type="synonym">Monilia roreri</name>
    <dbReference type="NCBI Taxonomy" id="221103"/>
    <lineage>
        <taxon>Eukaryota</taxon>
        <taxon>Fungi</taxon>
        <taxon>Dikarya</taxon>
        <taxon>Basidiomycota</taxon>
        <taxon>Agaricomycotina</taxon>
        <taxon>Agaricomycetes</taxon>
        <taxon>Agaricomycetidae</taxon>
        <taxon>Agaricales</taxon>
        <taxon>Marasmiineae</taxon>
        <taxon>Marasmiaceae</taxon>
        <taxon>Moniliophthora</taxon>
    </lineage>
</organism>
<protein>
    <submittedName>
        <fullName evidence="2">Uncharacterized protein</fullName>
    </submittedName>
</protein>
<comment type="caution">
    <text evidence="2">The sequence shown here is derived from an EMBL/GenBank/DDBJ whole genome shotgun (WGS) entry which is preliminary data.</text>
</comment>
<accession>A0A0W0FFX3</accession>
<dbReference type="EMBL" id="LATX01002017">
    <property type="protein sequence ID" value="KTB35092.1"/>
    <property type="molecule type" value="Genomic_DNA"/>
</dbReference>
<proteinExistence type="predicted"/>
<dbReference type="AlphaFoldDB" id="A0A0W0FFX3"/>